<gene>
    <name evidence="1" type="ORF">UFOPK3610_02057</name>
</gene>
<evidence type="ECO:0000313" key="1">
    <source>
        <dbReference type="EMBL" id="CAB4933397.1"/>
    </source>
</evidence>
<sequence>MAHALATDLGASDLNATTLADDALEAHALVLAAVALPVASWSEDLLAEETVLLRLEGAVVDCLRLLYFAMRPSTDVVGVCEADSELIEEIYVEHCDPFLVCFRTGDF</sequence>
<organism evidence="1">
    <name type="scientific">freshwater metagenome</name>
    <dbReference type="NCBI Taxonomy" id="449393"/>
    <lineage>
        <taxon>unclassified sequences</taxon>
        <taxon>metagenomes</taxon>
        <taxon>ecological metagenomes</taxon>
    </lineage>
</organism>
<accession>A0A6J7ITA5</accession>
<proteinExistence type="predicted"/>
<reference evidence="1" key="1">
    <citation type="submission" date="2020-05" db="EMBL/GenBank/DDBJ databases">
        <authorList>
            <person name="Chiriac C."/>
            <person name="Salcher M."/>
            <person name="Ghai R."/>
            <person name="Kavagutti S V."/>
        </authorList>
    </citation>
    <scope>NUCLEOTIDE SEQUENCE</scope>
</reference>
<dbReference type="EMBL" id="CAFBMR010000166">
    <property type="protein sequence ID" value="CAB4933397.1"/>
    <property type="molecule type" value="Genomic_DNA"/>
</dbReference>
<dbReference type="AlphaFoldDB" id="A0A6J7ITA5"/>
<protein>
    <submittedName>
        <fullName evidence="1">Unannotated protein</fullName>
    </submittedName>
</protein>
<name>A0A6J7ITA5_9ZZZZ</name>